<protein>
    <recommendedName>
        <fullName evidence="4">Phospholipase C</fullName>
    </recommendedName>
</protein>
<comment type="caution">
    <text evidence="2">The sequence shown here is derived from an EMBL/GenBank/DDBJ whole genome shotgun (WGS) entry which is preliminary data.</text>
</comment>
<organism evidence="2 3">
    <name type="scientific">Pseudoalteromonas holothuriae</name>
    <dbReference type="NCBI Taxonomy" id="2963714"/>
    <lineage>
        <taxon>Bacteria</taxon>
        <taxon>Pseudomonadati</taxon>
        <taxon>Pseudomonadota</taxon>
        <taxon>Gammaproteobacteria</taxon>
        <taxon>Alteromonadales</taxon>
        <taxon>Pseudoalteromonadaceae</taxon>
        <taxon>Pseudoalteromonas</taxon>
    </lineage>
</organism>
<dbReference type="Gene3D" id="2.80.10.50">
    <property type="match status" value="1"/>
</dbReference>
<dbReference type="RefSeq" id="WP_261591380.1">
    <property type="nucleotide sequence ID" value="NZ_CAMAPD010000001.1"/>
</dbReference>
<evidence type="ECO:0000256" key="1">
    <source>
        <dbReference type="ARBA" id="ARBA00022801"/>
    </source>
</evidence>
<accession>A0ABN8UFS6</accession>
<dbReference type="Pfam" id="PF04185">
    <property type="entry name" value="Phosphoesterase"/>
    <property type="match status" value="1"/>
</dbReference>
<evidence type="ECO:0000313" key="3">
    <source>
        <dbReference type="Proteomes" id="UP001152485"/>
    </source>
</evidence>
<dbReference type="InterPro" id="IPR007312">
    <property type="entry name" value="Phosphoesterase"/>
</dbReference>
<name>A0ABN8UFS6_9GAMM</name>
<dbReference type="Proteomes" id="UP001152485">
    <property type="component" value="Unassembled WGS sequence"/>
</dbReference>
<dbReference type="PANTHER" id="PTHR31956:SF1">
    <property type="entry name" value="NON-SPECIFIC PHOSPHOLIPASE C1"/>
    <property type="match status" value="1"/>
</dbReference>
<proteinExistence type="predicted"/>
<reference evidence="2 3" key="1">
    <citation type="submission" date="2022-07" db="EMBL/GenBank/DDBJ databases">
        <authorList>
            <person name="Criscuolo A."/>
        </authorList>
    </citation>
    <scope>NUCLEOTIDE SEQUENCE [LARGE SCALE GENOMIC DNA]</scope>
    <source>
        <strain evidence="3">CIP 111951</strain>
    </source>
</reference>
<evidence type="ECO:0008006" key="4">
    <source>
        <dbReference type="Google" id="ProtNLM"/>
    </source>
</evidence>
<dbReference type="PANTHER" id="PTHR31956">
    <property type="entry name" value="NON-SPECIFIC PHOSPHOLIPASE C4-RELATED"/>
    <property type="match status" value="1"/>
</dbReference>
<keyword evidence="1" id="KW-0378">Hydrolase</keyword>
<gene>
    <name evidence="2" type="ORF">PSECIP111951_00174</name>
</gene>
<sequence>MATQHNIEHIVLLMLENRSLDNLLGWLYEHDVPNVNIPPLKSGERAYEGLQDIDLRQLTNYAGKLSQAPIHGASGLTVPSNSPGEDYDNVQKQLFYINKPETEDSETDKDGDLANYVTMGGYFAAYIKKLSGDEEHPSPLTEQDITFFAPHIMQTYSAHQLPVLNGLARHYAVCDHWFSSVPSQTNPNRAFSLTGTSQGLVDNGYLETNPNAEVIENHLGMGVGDDRFLHKTIFNALEESNESWMVFWETSMLPEKISTILNVLSSNTVDCIQQEIDSIIKGVEFISTNFDLTFDSETTKRLEEIKELLPKIVPTKDYLGELCSGELDSCYTYRLFPALHEGIDNLDSHFDKIEKFHSMARDGSLPKFSYLEPYWTISTSAVNRGMEALFTEMGNDYHPPGNVNVGENYVQSVYESLISNQQAWQKTLLIVTFDEPVGAYDHVPPGPATPPWGDGQPDFEPTKGFDGKPKALLQHGFEFNRFGGRVPTLLISPQIAPGTVFRSNTNTPFDHTSVIKTVLTMLGQEDKISEFGERVKNAPTFEHLLDSTNLRTDAHAVSFLNHTNSVGQPLKYYDRFYLKNQNGDYICQSSEALKHSALTLPGWLKHIGADLGLTAYFPTVNRQDKRVVFYAQKSDDRPCQGSIKQGDVIKIISTETQQSTHVVLGAWSDSFDCYYFNDYLHGDNNTRQEWRVESTNENESIKFGGQIKLENKWFSGKFLAHDDRLLQGKWLSTAHNGDTWTVEQLG</sequence>
<dbReference type="InterPro" id="IPR017850">
    <property type="entry name" value="Alkaline_phosphatase_core_sf"/>
</dbReference>
<evidence type="ECO:0000313" key="2">
    <source>
        <dbReference type="EMBL" id="CAH9050349.1"/>
    </source>
</evidence>
<dbReference type="Gene3D" id="3.40.720.10">
    <property type="entry name" value="Alkaline Phosphatase, subunit A"/>
    <property type="match status" value="2"/>
</dbReference>
<dbReference type="EMBL" id="CAMAPD010000001">
    <property type="protein sequence ID" value="CAH9050349.1"/>
    <property type="molecule type" value="Genomic_DNA"/>
</dbReference>